<keyword evidence="3" id="KW-1185">Reference proteome</keyword>
<dbReference type="InterPro" id="IPR008979">
    <property type="entry name" value="Galactose-bd-like_sf"/>
</dbReference>
<dbReference type="Proteomes" id="UP001141806">
    <property type="component" value="Unassembled WGS sequence"/>
</dbReference>
<dbReference type="Pfam" id="PF02140">
    <property type="entry name" value="SUEL_Lectin"/>
    <property type="match status" value="1"/>
</dbReference>
<reference evidence="2" key="1">
    <citation type="journal article" date="2023" name="Plant J.">
        <title>The genome of the king protea, Protea cynaroides.</title>
        <authorList>
            <person name="Chang J."/>
            <person name="Duong T.A."/>
            <person name="Schoeman C."/>
            <person name="Ma X."/>
            <person name="Roodt D."/>
            <person name="Barker N."/>
            <person name="Li Z."/>
            <person name="Van de Peer Y."/>
            <person name="Mizrachi E."/>
        </authorList>
    </citation>
    <scope>NUCLEOTIDE SEQUENCE</scope>
    <source>
        <tissue evidence="2">Young leaves</tissue>
    </source>
</reference>
<evidence type="ECO:0000313" key="2">
    <source>
        <dbReference type="EMBL" id="KAJ4979222.1"/>
    </source>
</evidence>
<dbReference type="GO" id="GO:0030246">
    <property type="term" value="F:carbohydrate binding"/>
    <property type="evidence" value="ECO:0007669"/>
    <property type="project" value="InterPro"/>
</dbReference>
<proteinExistence type="predicted"/>
<dbReference type="InterPro" id="IPR001944">
    <property type="entry name" value="Glycoside_Hdrlase_35"/>
</dbReference>
<organism evidence="2 3">
    <name type="scientific">Protea cynaroides</name>
    <dbReference type="NCBI Taxonomy" id="273540"/>
    <lineage>
        <taxon>Eukaryota</taxon>
        <taxon>Viridiplantae</taxon>
        <taxon>Streptophyta</taxon>
        <taxon>Embryophyta</taxon>
        <taxon>Tracheophyta</taxon>
        <taxon>Spermatophyta</taxon>
        <taxon>Magnoliopsida</taxon>
        <taxon>Proteales</taxon>
        <taxon>Proteaceae</taxon>
        <taxon>Protea</taxon>
    </lineage>
</organism>
<name>A0A9Q0KYG6_9MAGN</name>
<dbReference type="OrthoDB" id="1657402at2759"/>
<dbReference type="Gene3D" id="2.60.120.740">
    <property type="match status" value="1"/>
</dbReference>
<dbReference type="GO" id="GO:0004565">
    <property type="term" value="F:beta-galactosidase activity"/>
    <property type="evidence" value="ECO:0007669"/>
    <property type="project" value="UniProtKB-ARBA"/>
</dbReference>
<accession>A0A9Q0KYG6</accession>
<comment type="caution">
    <text evidence="2">The sequence shown here is derived from an EMBL/GenBank/DDBJ whole genome shotgun (WGS) entry which is preliminary data.</text>
</comment>
<evidence type="ECO:0000313" key="3">
    <source>
        <dbReference type="Proteomes" id="UP001141806"/>
    </source>
</evidence>
<dbReference type="InterPro" id="IPR043159">
    <property type="entry name" value="Lectin_gal-bd_sf"/>
</dbReference>
<dbReference type="InterPro" id="IPR000922">
    <property type="entry name" value="Lectin_gal-bd_dom"/>
</dbReference>
<dbReference type="PANTHER" id="PTHR23421">
    <property type="entry name" value="BETA-GALACTOSIDASE RELATED"/>
    <property type="match status" value="1"/>
</dbReference>
<dbReference type="AlphaFoldDB" id="A0A9Q0KYG6"/>
<dbReference type="SUPFAM" id="SSF49785">
    <property type="entry name" value="Galactose-binding domain-like"/>
    <property type="match status" value="1"/>
</dbReference>
<sequence length="170" mass="18536">MTLRVNTPGHVLHAFVNGKHVGSQWDQTGGAHFVFEQKVNFKAGENLIVLLSATVGLQNYGSFFDDQPQKPWYIESLPINRMFTWYKANFKAPLGLEPVVVDLQGLALVMFKGLVELLRKGTCEASNALSVIEKACVGQESCAIDASEANLGSSNCGSDFSKKLVVEVIC</sequence>
<dbReference type="GO" id="GO:0005975">
    <property type="term" value="P:carbohydrate metabolic process"/>
    <property type="evidence" value="ECO:0007669"/>
    <property type="project" value="InterPro"/>
</dbReference>
<gene>
    <name evidence="2" type="ORF">NE237_010002</name>
</gene>
<dbReference type="EMBL" id="JAMYWD010000002">
    <property type="protein sequence ID" value="KAJ4979222.1"/>
    <property type="molecule type" value="Genomic_DNA"/>
</dbReference>
<dbReference type="CDD" id="cd22842">
    <property type="entry name" value="Gal_Rha_Lectin_BGal"/>
    <property type="match status" value="1"/>
</dbReference>
<protein>
    <recommendedName>
        <fullName evidence="1">SUEL-type lectin domain-containing protein</fullName>
    </recommendedName>
</protein>
<feature type="domain" description="SUEL-type lectin" evidence="1">
    <location>
        <begin position="120"/>
        <end position="170"/>
    </location>
</feature>
<evidence type="ECO:0000259" key="1">
    <source>
        <dbReference type="Pfam" id="PF02140"/>
    </source>
</evidence>